<sequence>MSLLPRTYPVILLLLLILHFALSLASDSPSAYEMLERFGFPKGILPEGVRSYNLVHDGGFEVLLSCDCEFRVDGDGFLLRYGKRITGKVKSGQLKELNGVSVKVLLVWFGINEVVSSGTDLYFHVGPLSASFPMSDFKECPKCRGSRISTDIVLDS</sequence>
<dbReference type="Gene3D" id="2.30.240.10">
    <property type="entry name" value="At5g01610-like"/>
    <property type="match status" value="1"/>
</dbReference>
<dbReference type="PANTHER" id="PTHR31676">
    <property type="entry name" value="T31J12.3 PROTEIN-RELATED"/>
    <property type="match status" value="1"/>
</dbReference>
<evidence type="ECO:0000313" key="3">
    <source>
        <dbReference type="Proteomes" id="UP001552299"/>
    </source>
</evidence>
<gene>
    <name evidence="2" type="ORF">M5K25_020914</name>
</gene>
<dbReference type="PANTHER" id="PTHR31676:SF27">
    <property type="entry name" value="EXPRESSED PROTEIN"/>
    <property type="match status" value="1"/>
</dbReference>
<evidence type="ECO:0000256" key="1">
    <source>
        <dbReference type="SAM" id="SignalP"/>
    </source>
</evidence>
<dbReference type="Pfam" id="PF04398">
    <property type="entry name" value="DUF538"/>
    <property type="match status" value="1"/>
</dbReference>
<dbReference type="Proteomes" id="UP001552299">
    <property type="component" value="Unassembled WGS sequence"/>
</dbReference>
<name>A0ABD0UBX4_DENTH</name>
<organism evidence="2 3">
    <name type="scientific">Dendrobium thyrsiflorum</name>
    <name type="common">Pinecone-like raceme dendrobium</name>
    <name type="synonym">Orchid</name>
    <dbReference type="NCBI Taxonomy" id="117978"/>
    <lineage>
        <taxon>Eukaryota</taxon>
        <taxon>Viridiplantae</taxon>
        <taxon>Streptophyta</taxon>
        <taxon>Embryophyta</taxon>
        <taxon>Tracheophyta</taxon>
        <taxon>Spermatophyta</taxon>
        <taxon>Magnoliopsida</taxon>
        <taxon>Liliopsida</taxon>
        <taxon>Asparagales</taxon>
        <taxon>Orchidaceae</taxon>
        <taxon>Epidendroideae</taxon>
        <taxon>Malaxideae</taxon>
        <taxon>Dendrobiinae</taxon>
        <taxon>Dendrobium</taxon>
    </lineage>
</organism>
<evidence type="ECO:0008006" key="4">
    <source>
        <dbReference type="Google" id="ProtNLM"/>
    </source>
</evidence>
<dbReference type="SUPFAM" id="SSF141562">
    <property type="entry name" value="At5g01610-like"/>
    <property type="match status" value="1"/>
</dbReference>
<dbReference type="InterPro" id="IPR007493">
    <property type="entry name" value="DUF538"/>
</dbReference>
<dbReference type="InterPro" id="IPR036758">
    <property type="entry name" value="At5g01610-like"/>
</dbReference>
<dbReference type="EMBL" id="JANQDX010000016">
    <property type="protein sequence ID" value="KAL0909995.1"/>
    <property type="molecule type" value="Genomic_DNA"/>
</dbReference>
<accession>A0ABD0UBX4</accession>
<keyword evidence="3" id="KW-1185">Reference proteome</keyword>
<comment type="caution">
    <text evidence="2">The sequence shown here is derived from an EMBL/GenBank/DDBJ whole genome shotgun (WGS) entry which is preliminary data.</text>
</comment>
<protein>
    <recommendedName>
        <fullName evidence="4">Transmembrane protein</fullName>
    </recommendedName>
</protein>
<reference evidence="2 3" key="1">
    <citation type="journal article" date="2024" name="Plant Biotechnol. J.">
        <title>Dendrobium thyrsiflorum genome and its molecular insights into genes involved in important horticultural traits.</title>
        <authorList>
            <person name="Chen B."/>
            <person name="Wang J.Y."/>
            <person name="Zheng P.J."/>
            <person name="Li K.L."/>
            <person name="Liang Y.M."/>
            <person name="Chen X.F."/>
            <person name="Zhang C."/>
            <person name="Zhao X."/>
            <person name="He X."/>
            <person name="Zhang G.Q."/>
            <person name="Liu Z.J."/>
            <person name="Xu Q."/>
        </authorList>
    </citation>
    <scope>NUCLEOTIDE SEQUENCE [LARGE SCALE GENOMIC DNA]</scope>
    <source>
        <strain evidence="2">GZMU011</strain>
    </source>
</reference>
<proteinExistence type="predicted"/>
<keyword evidence="1" id="KW-0732">Signal</keyword>
<evidence type="ECO:0000313" key="2">
    <source>
        <dbReference type="EMBL" id="KAL0909995.1"/>
    </source>
</evidence>
<feature type="chain" id="PRO_5044788807" description="Transmembrane protein" evidence="1">
    <location>
        <begin position="26"/>
        <end position="156"/>
    </location>
</feature>
<dbReference type="AlphaFoldDB" id="A0ABD0UBX4"/>
<feature type="signal peptide" evidence="1">
    <location>
        <begin position="1"/>
        <end position="25"/>
    </location>
</feature>